<keyword evidence="2" id="KW-0472">Membrane</keyword>
<sequence length="796" mass="90484">MNSPRITFIIVLFSYSSYAQIELKGIVKDSSNVAIEFANVVLTNEKNEIVKGVITDEKGEFSLSAKKGTYKLSISFLGYKDWVKKVTLDDSFDFGIVILEESQNNLDEVVVAGRKKIIERKGDRIIFNVQNSILANGISGIDLLKNVPRIDPTSEGLRIIGKSNVQVLINGKILNIDGVDLKNYLNSLRSDNIEKIEVITSPSSKYDASGNSGLINILLKKKSVLGFDGSITSSYIQRTKPTNNQSLNLSYSNKKLIIGYNVFLGKENRVSEKNNEYFFLNETRSSSENSKRNNEGLSNTFNLDYKLTKNSNFGFYLNFNKWNNDVDYLSTVKFIENNTTSKAQVLSSIIDGKYNFVSVSPYYDIKLDSIGKVIKLRYNFIKSETDNSSNLSSENYMGSFQTLEETSSSRNDIENDFTVNSVGVDVELPLKSMKIEFGAKYLKFDADNNVHFFNTSSGIDVIDSDLTNNFRYHEQIIATYFSGNKSFGEKVYTSVGLRFESTEVNGNLISHDAFFINNYNNLFPNIFISYDPNDNHSYSLSYNRRIFRPTLTDLNPFRVYQDEFNYSVGNPNLMPRLSDNVEIGYTYKGELSIAMYVSRTSDNIAIITTPSNDNQTIITQPLNALTTYDFGSDISCYWKINNNLRSFNSFNLTYQKSTSSDANLPDDDLKGLNASISSNTTYVFNSEKDHKFFLNAFYAFPGVEEAYVSKNIFFLKLGANLNFLNKKININCYIGDLFNTTIARNTVNFQTFLFKNRIFNDNRQFNISLTYKFGNNKSKKARDINFSEKDRLKKEQ</sequence>
<dbReference type="SUPFAM" id="SSF56935">
    <property type="entry name" value="Porins"/>
    <property type="match status" value="1"/>
</dbReference>
<name>A0ABY8L5M4_9FLAO</name>
<comment type="subcellular location">
    <subcellularLocation>
        <location evidence="1">Cell outer membrane</location>
    </subcellularLocation>
</comment>
<feature type="domain" description="Outer membrane protein beta-barrel" evidence="4">
    <location>
        <begin position="366"/>
        <end position="771"/>
    </location>
</feature>
<evidence type="ECO:0000256" key="3">
    <source>
        <dbReference type="ARBA" id="ARBA00023237"/>
    </source>
</evidence>
<evidence type="ECO:0000313" key="6">
    <source>
        <dbReference type="Proteomes" id="UP001232001"/>
    </source>
</evidence>
<accession>A0ABY8L5M4</accession>
<dbReference type="InterPro" id="IPR008969">
    <property type="entry name" value="CarboxyPept-like_regulatory"/>
</dbReference>
<dbReference type="InterPro" id="IPR041700">
    <property type="entry name" value="OMP_b-brl_3"/>
</dbReference>
<dbReference type="Pfam" id="PF14905">
    <property type="entry name" value="OMP_b-brl_3"/>
    <property type="match status" value="1"/>
</dbReference>
<dbReference type="EMBL" id="CP122539">
    <property type="protein sequence ID" value="WGH75230.1"/>
    <property type="molecule type" value="Genomic_DNA"/>
</dbReference>
<dbReference type="Pfam" id="PF13715">
    <property type="entry name" value="CarbopepD_reg_2"/>
    <property type="match status" value="1"/>
</dbReference>
<evidence type="ECO:0000256" key="1">
    <source>
        <dbReference type="ARBA" id="ARBA00004442"/>
    </source>
</evidence>
<dbReference type="InterPro" id="IPR036942">
    <property type="entry name" value="Beta-barrel_TonB_sf"/>
</dbReference>
<gene>
    <name evidence="5" type="ORF">P8625_14310</name>
</gene>
<dbReference type="PANTHER" id="PTHR40980:SF4">
    <property type="entry name" value="TONB-DEPENDENT RECEPTOR-LIKE BETA-BARREL DOMAIN-CONTAINING PROTEIN"/>
    <property type="match status" value="1"/>
</dbReference>
<organism evidence="5 6">
    <name type="scientific">Tenacibaculum tangerinum</name>
    <dbReference type="NCBI Taxonomy" id="3038772"/>
    <lineage>
        <taxon>Bacteria</taxon>
        <taxon>Pseudomonadati</taxon>
        <taxon>Bacteroidota</taxon>
        <taxon>Flavobacteriia</taxon>
        <taxon>Flavobacteriales</taxon>
        <taxon>Flavobacteriaceae</taxon>
        <taxon>Tenacibaculum</taxon>
    </lineage>
</organism>
<evidence type="ECO:0000256" key="2">
    <source>
        <dbReference type="ARBA" id="ARBA00023136"/>
    </source>
</evidence>
<keyword evidence="6" id="KW-1185">Reference proteome</keyword>
<dbReference type="Gene3D" id="2.170.130.10">
    <property type="entry name" value="TonB-dependent receptor, plug domain"/>
    <property type="match status" value="1"/>
</dbReference>
<evidence type="ECO:0000313" key="5">
    <source>
        <dbReference type="EMBL" id="WGH75230.1"/>
    </source>
</evidence>
<dbReference type="Gene3D" id="2.40.170.20">
    <property type="entry name" value="TonB-dependent receptor, beta-barrel domain"/>
    <property type="match status" value="1"/>
</dbReference>
<reference evidence="5 6" key="1">
    <citation type="submission" date="2023-04" db="EMBL/GenBank/DDBJ databases">
        <title>Tenacibaculum tangerinum sp. nov., isolated from sea tidal flat of South Korea.</title>
        <authorList>
            <person name="Lee S.H."/>
            <person name="Kim J.-J."/>
        </authorList>
    </citation>
    <scope>NUCLEOTIDE SEQUENCE [LARGE SCALE GENOMIC DNA]</scope>
    <source>
        <strain evidence="5 6">GRR-S3-23</strain>
    </source>
</reference>
<dbReference type="Proteomes" id="UP001232001">
    <property type="component" value="Chromosome"/>
</dbReference>
<proteinExistence type="predicted"/>
<dbReference type="SUPFAM" id="SSF49464">
    <property type="entry name" value="Carboxypeptidase regulatory domain-like"/>
    <property type="match status" value="1"/>
</dbReference>
<evidence type="ECO:0000259" key="4">
    <source>
        <dbReference type="Pfam" id="PF14905"/>
    </source>
</evidence>
<keyword evidence="3" id="KW-0998">Cell outer membrane</keyword>
<dbReference type="InterPro" id="IPR037066">
    <property type="entry name" value="Plug_dom_sf"/>
</dbReference>
<dbReference type="PANTHER" id="PTHR40980">
    <property type="entry name" value="PLUG DOMAIN-CONTAINING PROTEIN"/>
    <property type="match status" value="1"/>
</dbReference>
<protein>
    <submittedName>
        <fullName evidence="5">Outer membrane beta-barrel family protein</fullName>
    </submittedName>
</protein>
<dbReference type="Gene3D" id="2.60.40.1120">
    <property type="entry name" value="Carboxypeptidase-like, regulatory domain"/>
    <property type="match status" value="1"/>
</dbReference>
<dbReference type="RefSeq" id="WP_279651117.1">
    <property type="nucleotide sequence ID" value="NZ_CP122539.1"/>
</dbReference>